<keyword evidence="2" id="KW-0479">Metal-binding</keyword>
<gene>
    <name evidence="9" type="ORF">Zmor_022723</name>
</gene>
<comment type="caution">
    <text evidence="9">The sequence shown here is derived from an EMBL/GenBank/DDBJ whole genome shotgun (WGS) entry which is preliminary data.</text>
</comment>
<feature type="region of interest" description="Disordered" evidence="7">
    <location>
        <begin position="478"/>
        <end position="504"/>
    </location>
</feature>
<keyword evidence="10" id="KW-1185">Reference proteome</keyword>
<feature type="region of interest" description="Disordered" evidence="7">
    <location>
        <begin position="369"/>
        <end position="465"/>
    </location>
</feature>
<sequence>MFKSLLPWKHTKTKVMVPEQTMEDEQILEEPKLIPCSTCGRTFLSQPLKKHAPVCEKNASKKRKVFDSLKQRVEGTDLAQFHQKSYLKRQDSTPKTAEKPKRASHWEENHRKLVDAIRCAKGVPRDMSPAKPKVQAASSTQLNERCPHCDRQFGPKAFDRHVEWCKEHQTRIQKSPANILLAKERLEARTKYKVPPLTKPKRTTIKEKYSNPTVSRTESVCSVKSTPTNAFRRNASVRKPKSVLDLGKKNNALNKADEKANSVVTLNEMKKNTEQSKSLRTKRFCPPREKVNLIHNENLESITVSPVKFLEPPAKKLVTWKEVSQRSPEKADDDSVIVVYENSSVFGKKGAAKKQSFIEEIKDLLSNSDDEATKTQCSSRDSLLSEESKLRISPKSKSSPEFEREKSPLELLPVAKSQPIGADDVKESESEVSFEWGSSEVSASGSGGELKHRPHGGGKAPLPSLESCHVLKFPKKSDIDTLSSSDSDFDGNDEVEESYAKGII</sequence>
<evidence type="ECO:0000313" key="9">
    <source>
        <dbReference type="EMBL" id="KAJ3645031.1"/>
    </source>
</evidence>
<dbReference type="AlphaFoldDB" id="A0AA38HWY9"/>
<dbReference type="InterPro" id="IPR026104">
    <property type="entry name" value="ZNF_C2HC_dom_1C"/>
</dbReference>
<feature type="compositionally biased region" description="Acidic residues" evidence="7">
    <location>
        <begin position="487"/>
        <end position="497"/>
    </location>
</feature>
<dbReference type="PANTHER" id="PTHR14649">
    <property type="entry name" value="ZINC FINGER C2HC DOMAIN-CONTAINING PROTEIN 1C"/>
    <property type="match status" value="1"/>
</dbReference>
<evidence type="ECO:0000256" key="1">
    <source>
        <dbReference type="ARBA" id="ARBA00010843"/>
    </source>
</evidence>
<dbReference type="EMBL" id="JALNTZ010000007">
    <property type="protein sequence ID" value="KAJ3645031.1"/>
    <property type="molecule type" value="Genomic_DNA"/>
</dbReference>
<dbReference type="Proteomes" id="UP001168821">
    <property type="component" value="Unassembled WGS sequence"/>
</dbReference>
<reference evidence="9" key="1">
    <citation type="journal article" date="2023" name="G3 (Bethesda)">
        <title>Whole genome assemblies of Zophobas morio and Tenebrio molitor.</title>
        <authorList>
            <person name="Kaur S."/>
            <person name="Stinson S.A."/>
            <person name="diCenzo G.C."/>
        </authorList>
    </citation>
    <scope>NUCLEOTIDE SEQUENCE</scope>
    <source>
        <strain evidence="9">QUZm001</strain>
    </source>
</reference>
<evidence type="ECO:0000256" key="7">
    <source>
        <dbReference type="SAM" id="MobiDB-lite"/>
    </source>
</evidence>
<feature type="compositionally biased region" description="Low complexity" evidence="7">
    <location>
        <begin position="435"/>
        <end position="444"/>
    </location>
</feature>
<name>A0AA38HWY9_9CUCU</name>
<evidence type="ECO:0000256" key="5">
    <source>
        <dbReference type="ARBA" id="ARBA00023054"/>
    </source>
</evidence>
<feature type="compositionally biased region" description="Basic and acidic residues" evidence="7">
    <location>
        <begin position="88"/>
        <end position="107"/>
    </location>
</feature>
<feature type="domain" description="C2HC/C3H-type" evidence="8">
    <location>
        <begin position="32"/>
        <end position="61"/>
    </location>
</feature>
<dbReference type="PANTHER" id="PTHR14649:SF1">
    <property type="entry name" value="ZINC FINGER C2HC DOMAIN-CONTAINING PROTEIN 1C"/>
    <property type="match status" value="1"/>
</dbReference>
<evidence type="ECO:0000313" key="10">
    <source>
        <dbReference type="Proteomes" id="UP001168821"/>
    </source>
</evidence>
<keyword evidence="5" id="KW-0175">Coiled coil</keyword>
<comment type="similarity">
    <text evidence="1">Belongs to the ZC2HC1 family.</text>
</comment>
<dbReference type="PROSITE" id="PS52027">
    <property type="entry name" value="ZF_C2HC_C3H"/>
    <property type="match status" value="2"/>
</dbReference>
<proteinExistence type="inferred from homology"/>
<dbReference type="Pfam" id="PF13913">
    <property type="entry name" value="zf-C2HC_2"/>
    <property type="match status" value="2"/>
</dbReference>
<accession>A0AA38HWY9</accession>
<keyword evidence="3 6" id="KW-0863">Zinc-finger</keyword>
<keyword evidence="4" id="KW-0862">Zinc</keyword>
<dbReference type="Gene3D" id="3.30.160.60">
    <property type="entry name" value="Classic Zinc Finger"/>
    <property type="match status" value="1"/>
</dbReference>
<evidence type="ECO:0000256" key="4">
    <source>
        <dbReference type="ARBA" id="ARBA00022833"/>
    </source>
</evidence>
<feature type="region of interest" description="Disordered" evidence="7">
    <location>
        <begin position="85"/>
        <end position="107"/>
    </location>
</feature>
<feature type="compositionally biased region" description="Basic and acidic residues" evidence="7">
    <location>
        <begin position="398"/>
        <end position="408"/>
    </location>
</feature>
<evidence type="ECO:0000256" key="6">
    <source>
        <dbReference type="PROSITE-ProRule" id="PRU01371"/>
    </source>
</evidence>
<dbReference type="GO" id="GO:0008270">
    <property type="term" value="F:zinc ion binding"/>
    <property type="evidence" value="ECO:0007669"/>
    <property type="project" value="UniProtKB-KW"/>
</dbReference>
<organism evidence="9 10">
    <name type="scientific">Zophobas morio</name>
    <dbReference type="NCBI Taxonomy" id="2755281"/>
    <lineage>
        <taxon>Eukaryota</taxon>
        <taxon>Metazoa</taxon>
        <taxon>Ecdysozoa</taxon>
        <taxon>Arthropoda</taxon>
        <taxon>Hexapoda</taxon>
        <taxon>Insecta</taxon>
        <taxon>Pterygota</taxon>
        <taxon>Neoptera</taxon>
        <taxon>Endopterygota</taxon>
        <taxon>Coleoptera</taxon>
        <taxon>Polyphaga</taxon>
        <taxon>Cucujiformia</taxon>
        <taxon>Tenebrionidae</taxon>
        <taxon>Zophobas</taxon>
    </lineage>
</organism>
<dbReference type="InterPro" id="IPR049899">
    <property type="entry name" value="Znf_C2HC_C3H"/>
</dbReference>
<feature type="domain" description="C2HC/C3H-type" evidence="8">
    <location>
        <begin position="142"/>
        <end position="171"/>
    </location>
</feature>
<evidence type="ECO:0000256" key="2">
    <source>
        <dbReference type="ARBA" id="ARBA00022723"/>
    </source>
</evidence>
<protein>
    <recommendedName>
        <fullName evidence="8">C2HC/C3H-type domain-containing protein</fullName>
    </recommendedName>
</protein>
<evidence type="ECO:0000256" key="3">
    <source>
        <dbReference type="ARBA" id="ARBA00022771"/>
    </source>
</evidence>
<evidence type="ECO:0000259" key="8">
    <source>
        <dbReference type="PROSITE" id="PS52027"/>
    </source>
</evidence>